<dbReference type="Pfam" id="PF00905">
    <property type="entry name" value="Transpeptidase"/>
    <property type="match status" value="1"/>
</dbReference>
<evidence type="ECO:0000313" key="3">
    <source>
        <dbReference type="EMBL" id="SFA46714.1"/>
    </source>
</evidence>
<evidence type="ECO:0000259" key="2">
    <source>
        <dbReference type="Pfam" id="PF00905"/>
    </source>
</evidence>
<dbReference type="InterPro" id="IPR050515">
    <property type="entry name" value="Beta-lactam/transpept"/>
</dbReference>
<dbReference type="InterPro" id="IPR001460">
    <property type="entry name" value="PCN-bd_Tpept"/>
</dbReference>
<feature type="domain" description="Penicillin-binding protein transpeptidase" evidence="2">
    <location>
        <begin position="389"/>
        <end position="645"/>
    </location>
</feature>
<feature type="compositionally biased region" description="Polar residues" evidence="1">
    <location>
        <begin position="114"/>
        <end position="124"/>
    </location>
</feature>
<dbReference type="EMBL" id="FOJN01000004">
    <property type="protein sequence ID" value="SFA46714.1"/>
    <property type="molecule type" value="Genomic_DNA"/>
</dbReference>
<keyword evidence="3" id="KW-0132">Cell division</keyword>
<feature type="compositionally biased region" description="Low complexity" evidence="1">
    <location>
        <begin position="133"/>
        <end position="173"/>
    </location>
</feature>
<organism evidence="3 4">
    <name type="scientific">Rhodococcoides kroppenstedtii</name>
    <dbReference type="NCBI Taxonomy" id="293050"/>
    <lineage>
        <taxon>Bacteria</taxon>
        <taxon>Bacillati</taxon>
        <taxon>Actinomycetota</taxon>
        <taxon>Actinomycetes</taxon>
        <taxon>Mycobacteriales</taxon>
        <taxon>Nocardiaceae</taxon>
        <taxon>Rhodococcoides</taxon>
    </lineage>
</organism>
<dbReference type="Proteomes" id="UP000182054">
    <property type="component" value="Unassembled WGS sequence"/>
</dbReference>
<name>A0A1I0T4K0_9NOCA</name>
<dbReference type="PANTHER" id="PTHR30627:SF24">
    <property type="entry name" value="PENICILLIN-BINDING PROTEIN 4B"/>
    <property type="match status" value="1"/>
</dbReference>
<accession>A0A1I0T4K0</accession>
<protein>
    <submittedName>
        <fullName evidence="3">Cell division protein FtsI/penicillin-binding protein 2</fullName>
    </submittedName>
</protein>
<gene>
    <name evidence="3" type="ORF">SAMN05444374_10492</name>
</gene>
<dbReference type="Gene3D" id="3.40.710.10">
    <property type="entry name" value="DD-peptidase/beta-lactamase superfamily"/>
    <property type="match status" value="1"/>
</dbReference>
<evidence type="ECO:0000313" key="4">
    <source>
        <dbReference type="Proteomes" id="UP000182054"/>
    </source>
</evidence>
<dbReference type="SUPFAM" id="SSF56601">
    <property type="entry name" value="beta-lactamase/transpeptidase-like"/>
    <property type="match status" value="1"/>
</dbReference>
<dbReference type="GO" id="GO:0005886">
    <property type="term" value="C:plasma membrane"/>
    <property type="evidence" value="ECO:0007669"/>
    <property type="project" value="TreeGrafter"/>
</dbReference>
<evidence type="ECO:0000256" key="1">
    <source>
        <dbReference type="SAM" id="MobiDB-lite"/>
    </source>
</evidence>
<dbReference type="PANTHER" id="PTHR30627">
    <property type="entry name" value="PEPTIDOGLYCAN D,D-TRANSPEPTIDASE"/>
    <property type="match status" value="1"/>
</dbReference>
<dbReference type="GO" id="GO:0051301">
    <property type="term" value="P:cell division"/>
    <property type="evidence" value="ECO:0007669"/>
    <property type="project" value="UniProtKB-KW"/>
</dbReference>
<reference evidence="3 4" key="1">
    <citation type="submission" date="2016-10" db="EMBL/GenBank/DDBJ databases">
        <authorList>
            <person name="de Groot N.N."/>
        </authorList>
    </citation>
    <scope>NUCLEOTIDE SEQUENCE [LARGE SCALE GENOMIC DNA]</scope>
    <source>
        <strain evidence="3 4">DSM 44908</strain>
    </source>
</reference>
<feature type="region of interest" description="Disordered" evidence="1">
    <location>
        <begin position="107"/>
        <end position="174"/>
    </location>
</feature>
<dbReference type="GO" id="GO:0008658">
    <property type="term" value="F:penicillin binding"/>
    <property type="evidence" value="ECO:0007669"/>
    <property type="project" value="InterPro"/>
</dbReference>
<proteinExistence type="predicted"/>
<dbReference type="GO" id="GO:0071555">
    <property type="term" value="P:cell wall organization"/>
    <property type="evidence" value="ECO:0007669"/>
    <property type="project" value="TreeGrafter"/>
</dbReference>
<keyword evidence="3" id="KW-0131">Cell cycle</keyword>
<sequence length="659" mass="66370">MTVGPVGHYQHVPAAITRHPVRRSASFGAAALVLALVASACSSEPPSQVRSLADRFAEALSTQNVAAAAEITSDPAAATTALDGIYAGLGGVGSASGVTATPRFTVSRTDEEQQTFTLSASWSFTPTDDDTPESATSTTDTPESTASTTDTPESTASTTAAATSTSAAPTATERVWTYTTEGSVADRGAGLQVTWNPGTVVAGLTPDTTVRYTTLAADRVPRVLDASGAPLMSQQVVTLVNLDASANAGAVAALVSPFAPTVTAESLGESLATAGGSPVTAVTLRDEDIAPIESLLAAIPGVTLSKQTRLLTDNRALTSPALNDVAAVWQEQQDATAGWAVQLVGPDGAPTQRLTGEDATTGDDIRVSLDTLQQLKAENALTALPNAAAIVALRPSTGDVVAVAQNAAADAQGPVALTGLYPPGSTFKTVTTSAALQAGEVTPDTVVPCPGSANIEGRTIPNDDNFDLGSVPLTTAFARSCNTTMGQLAVGLPDTALRDAAAQFGLGVDYVTPGLTTVTGSVPPATTPAERVESAIGQGTVTASPFGMALVAASIADGSTPAPVMIVGRPGTPDSTPEPAPARVTDEIRAMMRETVQNGTASELRDLDGLLGKTGTAEVAGGPAHGWFVGIRGDLAFAVFVAGGDSSAPALAAAGRYLR</sequence>
<dbReference type="InterPro" id="IPR012338">
    <property type="entry name" value="Beta-lactam/transpept-like"/>
</dbReference>
<dbReference type="AlphaFoldDB" id="A0A1I0T4K0"/>
<dbReference type="GO" id="GO:0071972">
    <property type="term" value="F:peptidoglycan L,D-transpeptidase activity"/>
    <property type="evidence" value="ECO:0007669"/>
    <property type="project" value="TreeGrafter"/>
</dbReference>